<dbReference type="AlphaFoldDB" id="A0A166JF97"/>
<protein>
    <submittedName>
        <fullName evidence="1">Uncharacterized protein</fullName>
    </submittedName>
</protein>
<dbReference type="Proteomes" id="UP000076532">
    <property type="component" value="Unassembled WGS sequence"/>
</dbReference>
<evidence type="ECO:0000313" key="1">
    <source>
        <dbReference type="EMBL" id="KZP20799.1"/>
    </source>
</evidence>
<dbReference type="STRING" id="436010.A0A166JF97"/>
<keyword evidence="2" id="KW-1185">Reference proteome</keyword>
<accession>A0A166JF97</accession>
<name>A0A166JF97_9AGAM</name>
<feature type="non-terminal residue" evidence="1">
    <location>
        <position position="1"/>
    </location>
</feature>
<reference evidence="1 2" key="1">
    <citation type="journal article" date="2016" name="Mol. Biol. Evol.">
        <title>Comparative Genomics of Early-Diverging Mushroom-Forming Fungi Provides Insights into the Origins of Lignocellulose Decay Capabilities.</title>
        <authorList>
            <person name="Nagy L.G."/>
            <person name="Riley R."/>
            <person name="Tritt A."/>
            <person name="Adam C."/>
            <person name="Daum C."/>
            <person name="Floudas D."/>
            <person name="Sun H."/>
            <person name="Yadav J.S."/>
            <person name="Pangilinan J."/>
            <person name="Larsson K.H."/>
            <person name="Matsuura K."/>
            <person name="Barry K."/>
            <person name="Labutti K."/>
            <person name="Kuo R."/>
            <person name="Ohm R.A."/>
            <person name="Bhattacharya S.S."/>
            <person name="Shirouzu T."/>
            <person name="Yoshinaga Y."/>
            <person name="Martin F.M."/>
            <person name="Grigoriev I.V."/>
            <person name="Hibbett D.S."/>
        </authorList>
    </citation>
    <scope>NUCLEOTIDE SEQUENCE [LARGE SCALE GENOMIC DNA]</scope>
    <source>
        <strain evidence="1 2">CBS 109695</strain>
    </source>
</reference>
<organism evidence="1 2">
    <name type="scientific">Athelia psychrophila</name>
    <dbReference type="NCBI Taxonomy" id="1759441"/>
    <lineage>
        <taxon>Eukaryota</taxon>
        <taxon>Fungi</taxon>
        <taxon>Dikarya</taxon>
        <taxon>Basidiomycota</taxon>
        <taxon>Agaricomycotina</taxon>
        <taxon>Agaricomycetes</taxon>
        <taxon>Agaricomycetidae</taxon>
        <taxon>Atheliales</taxon>
        <taxon>Atheliaceae</taxon>
        <taxon>Athelia</taxon>
    </lineage>
</organism>
<evidence type="ECO:0000313" key="2">
    <source>
        <dbReference type="Proteomes" id="UP000076532"/>
    </source>
</evidence>
<gene>
    <name evidence="1" type="ORF">FIBSPDRAFT_741714</name>
</gene>
<proteinExistence type="predicted"/>
<dbReference type="EMBL" id="KV417552">
    <property type="protein sequence ID" value="KZP20799.1"/>
    <property type="molecule type" value="Genomic_DNA"/>
</dbReference>
<sequence length="72" mass="8160">KREFGPACRTYVRAFAVLRWNPDTSMHYKTTVVCQMRTNIKNMCQTFLRDCGGQLDGNRSELDSAAAKVMLG</sequence>